<dbReference type="RefSeq" id="WP_014271116.1">
    <property type="nucleotide sequence ID" value="NC_016633.1"/>
</dbReference>
<reference evidence="1 2" key="1">
    <citation type="submission" date="2011-11" db="EMBL/GenBank/DDBJ databases">
        <title>Complete sequence of Spirochaeta sp. grapes.</title>
        <authorList>
            <consortium name="US DOE Joint Genome Institute"/>
            <person name="Lucas S."/>
            <person name="Han J."/>
            <person name="Lapidus A."/>
            <person name="Cheng J.-F."/>
            <person name="Goodwin L."/>
            <person name="Pitluck S."/>
            <person name="Peters L."/>
            <person name="Ovchinnikova G."/>
            <person name="Munk A.C."/>
            <person name="Detter J.C."/>
            <person name="Han C."/>
            <person name="Tapia R."/>
            <person name="Land M."/>
            <person name="Hauser L."/>
            <person name="Kyrpides N."/>
            <person name="Ivanova N."/>
            <person name="Pagani I."/>
            <person name="Ritalahtilisa K."/>
            <person name="Loeffler F."/>
            <person name="Woyke T."/>
        </authorList>
    </citation>
    <scope>NUCLEOTIDE SEQUENCE [LARGE SCALE GENOMIC DNA]</scope>
    <source>
        <strain evidence="2">ATCC BAA-1885 / DSM 22778 / Grapes</strain>
    </source>
</reference>
<sequence>MYRNLFFDADGTLFDFSLAEKKAFSLLSAQLAFPDTKAYMSLYMGANAQCWREFEQGTLTLTELKTKRFRDFSSLAGLDLDCKEASTAFEDHLSRQGILFQDSIPLLEALSKRGYHLFLASNGISHVQRGRIAASAIEKYFEGIFISEELGFQKPDTRFFEYMLEKANLTNRKEECIMIGDSLSSDIKGGIDSNIDTLWVNFESKPSDLSLLPTYECSHLGDLLEIFLPIY</sequence>
<dbReference type="SFLD" id="SFLDG01129">
    <property type="entry name" value="C1.5:_HAD__Beta-PGM__Phosphata"/>
    <property type="match status" value="1"/>
</dbReference>
<dbReference type="Gene3D" id="3.40.50.1000">
    <property type="entry name" value="HAD superfamily/HAD-like"/>
    <property type="match status" value="1"/>
</dbReference>
<evidence type="ECO:0000313" key="1">
    <source>
        <dbReference type="EMBL" id="AEV30276.1"/>
    </source>
</evidence>
<gene>
    <name evidence="1" type="ordered locus">SpiGrapes_2515</name>
</gene>
<evidence type="ECO:0000313" key="2">
    <source>
        <dbReference type="Proteomes" id="UP000005632"/>
    </source>
</evidence>
<dbReference type="PRINTS" id="PR00413">
    <property type="entry name" value="HADHALOGNASE"/>
</dbReference>
<dbReference type="InterPro" id="IPR011951">
    <property type="entry name" value="HAD-SF_hydro_IA_YjjG/PynA"/>
</dbReference>
<dbReference type="SUPFAM" id="SSF56784">
    <property type="entry name" value="HAD-like"/>
    <property type="match status" value="1"/>
</dbReference>
<proteinExistence type="predicted"/>
<dbReference type="PANTHER" id="PTHR47478">
    <property type="match status" value="1"/>
</dbReference>
<dbReference type="HOGENOM" id="CLU_045011_8_1_12"/>
<dbReference type="OrthoDB" id="9802350at2"/>
<dbReference type="EMBL" id="CP003155">
    <property type="protein sequence ID" value="AEV30276.1"/>
    <property type="molecule type" value="Genomic_DNA"/>
</dbReference>
<dbReference type="InterPro" id="IPR036412">
    <property type="entry name" value="HAD-like_sf"/>
</dbReference>
<dbReference type="eggNOG" id="COG1011">
    <property type="taxonomic scope" value="Bacteria"/>
</dbReference>
<dbReference type="PANTHER" id="PTHR47478:SF1">
    <property type="entry name" value="PYRIMIDINE 5'-NUCLEOTIDASE YJJG"/>
    <property type="match status" value="1"/>
</dbReference>
<dbReference type="GO" id="GO:0008253">
    <property type="term" value="F:5'-nucleotidase activity"/>
    <property type="evidence" value="ECO:0007669"/>
    <property type="project" value="InterPro"/>
</dbReference>
<dbReference type="Pfam" id="PF00702">
    <property type="entry name" value="Hydrolase"/>
    <property type="match status" value="1"/>
</dbReference>
<dbReference type="STRING" id="158190.SpiGrapes_2515"/>
<dbReference type="Gene3D" id="1.10.150.240">
    <property type="entry name" value="Putative phosphatase, domain 2"/>
    <property type="match status" value="1"/>
</dbReference>
<accession>G8QU29</accession>
<protein>
    <submittedName>
        <fullName evidence="1">HAD hydrolase, subfamily IA</fullName>
    </submittedName>
</protein>
<dbReference type="AlphaFoldDB" id="G8QU29"/>
<dbReference type="KEGG" id="sgp:SpiGrapes_2515"/>
<keyword evidence="1" id="KW-0378">Hydrolase</keyword>
<dbReference type="InterPro" id="IPR052550">
    <property type="entry name" value="Pyrimidine_5'-ntase_YjjG"/>
</dbReference>
<keyword evidence="2" id="KW-1185">Reference proteome</keyword>
<dbReference type="InterPro" id="IPR023214">
    <property type="entry name" value="HAD_sf"/>
</dbReference>
<dbReference type="NCBIfam" id="TIGR01549">
    <property type="entry name" value="HAD-SF-IA-v1"/>
    <property type="match status" value="1"/>
</dbReference>
<dbReference type="SFLD" id="SFLDS00003">
    <property type="entry name" value="Haloacid_Dehalogenase"/>
    <property type="match status" value="1"/>
</dbReference>
<organism evidence="1 2">
    <name type="scientific">Sphaerochaeta pleomorpha (strain ATCC BAA-1885 / DSM 22778 / Grapes)</name>
    <dbReference type="NCBI Taxonomy" id="158190"/>
    <lineage>
        <taxon>Bacteria</taxon>
        <taxon>Pseudomonadati</taxon>
        <taxon>Spirochaetota</taxon>
        <taxon>Spirochaetia</taxon>
        <taxon>Spirochaetales</taxon>
        <taxon>Sphaerochaetaceae</taxon>
        <taxon>Sphaerochaeta</taxon>
    </lineage>
</organism>
<dbReference type="InterPro" id="IPR006439">
    <property type="entry name" value="HAD-SF_hydro_IA"/>
</dbReference>
<name>G8QU29_SPHPG</name>
<dbReference type="NCBIfam" id="TIGR02254">
    <property type="entry name" value="YjjG_YfnB"/>
    <property type="match status" value="1"/>
</dbReference>
<dbReference type="InterPro" id="IPR023198">
    <property type="entry name" value="PGP-like_dom2"/>
</dbReference>
<dbReference type="Proteomes" id="UP000005632">
    <property type="component" value="Chromosome"/>
</dbReference>